<reference evidence="5" key="1">
    <citation type="journal article" date="2007" name="Science">
        <title>Draft genome of the filarial nematode parasite Brugia malayi.</title>
        <authorList>
            <person name="Ghedin E."/>
            <person name="Wang S."/>
            <person name="Spiro D."/>
            <person name="Caler E."/>
            <person name="Zhao Q."/>
            <person name="Crabtree J."/>
            <person name="Allen J.E."/>
            <person name="Delcher A.L."/>
            <person name="Guiliano D.B."/>
            <person name="Miranda-Saavedra D."/>
            <person name="Angiuoli S.V."/>
            <person name="Creasy T."/>
            <person name="Amedeo P."/>
            <person name="Haas B."/>
            <person name="El-Sayed N.M."/>
            <person name="Wortman J.R."/>
            <person name="Feldblyum T."/>
            <person name="Tallon L."/>
            <person name="Schatz M."/>
            <person name="Shumway M."/>
            <person name="Koo H."/>
            <person name="Salzberg S.L."/>
            <person name="Schobel S."/>
            <person name="Pertea M."/>
            <person name="Pop M."/>
            <person name="White O."/>
            <person name="Barton G.J."/>
            <person name="Carlow C.K."/>
            <person name="Crawford M.J."/>
            <person name="Daub J."/>
            <person name="Dimmic M.W."/>
            <person name="Estes C.F."/>
            <person name="Foster J.M."/>
            <person name="Ganatra M."/>
            <person name="Gregory W.F."/>
            <person name="Johnson N.M."/>
            <person name="Jin J."/>
            <person name="Komuniecki R."/>
            <person name="Korf I."/>
            <person name="Kumar S."/>
            <person name="Laney S."/>
            <person name="Li B.W."/>
            <person name="Li W."/>
            <person name="Lindblom T.H."/>
            <person name="Lustigman S."/>
            <person name="Ma D."/>
            <person name="Maina C.V."/>
            <person name="Martin D.M."/>
            <person name="McCarter J.P."/>
            <person name="McReynolds L."/>
            <person name="Mitreva M."/>
            <person name="Nutman T.B."/>
            <person name="Parkinson J."/>
            <person name="Peregrin-Alvarez J.M."/>
            <person name="Poole C."/>
            <person name="Ren Q."/>
            <person name="Saunders L."/>
            <person name="Sluder A.E."/>
            <person name="Smith K."/>
            <person name="Stanke M."/>
            <person name="Unnasch T.R."/>
            <person name="Ware J."/>
            <person name="Wei A.D."/>
            <person name="Weil G."/>
            <person name="Williams D.J."/>
            <person name="Zhang Y."/>
            <person name="Williams S.A."/>
            <person name="Fraser-Liggett C."/>
            <person name="Slatko B."/>
            <person name="Blaxter M.L."/>
            <person name="Scott A.L."/>
        </authorList>
    </citation>
    <scope>NUCLEOTIDE SEQUENCE</scope>
    <source>
        <strain evidence="5">FR3</strain>
    </source>
</reference>
<dbReference type="WBParaSite" id="Bm17798.1">
    <property type="protein sequence ID" value="Bm17798.1"/>
    <property type="gene ID" value="WBGene00268940"/>
</dbReference>
<protein>
    <submittedName>
        <fullName evidence="6">C2H2-type domain-containing protein</fullName>
    </submittedName>
</protein>
<dbReference type="GeneID" id="66059005"/>
<reference evidence="6" key="3">
    <citation type="submission" date="2019-12" db="UniProtKB">
        <authorList>
            <consortium name="WormBaseParasite"/>
        </authorList>
    </citation>
    <scope>IDENTIFICATION</scope>
</reference>
<evidence type="ECO:0000256" key="2">
    <source>
        <dbReference type="SAM" id="SignalP"/>
    </source>
</evidence>
<dbReference type="SMART" id="SM00355">
    <property type="entry name" value="ZnF_C2H2"/>
    <property type="match status" value="2"/>
</dbReference>
<evidence type="ECO:0000256" key="1">
    <source>
        <dbReference type="PROSITE-ProRule" id="PRU00042"/>
    </source>
</evidence>
<feature type="domain" description="C2H2-type" evidence="3">
    <location>
        <begin position="132"/>
        <end position="156"/>
    </location>
</feature>
<organism evidence="4">
    <name type="scientific">Brugia malayi</name>
    <name type="common">Filarial nematode worm</name>
    <dbReference type="NCBI Taxonomy" id="6279"/>
    <lineage>
        <taxon>Eukaryota</taxon>
        <taxon>Metazoa</taxon>
        <taxon>Ecdysozoa</taxon>
        <taxon>Nematoda</taxon>
        <taxon>Chromadorea</taxon>
        <taxon>Rhabditida</taxon>
        <taxon>Spirurina</taxon>
        <taxon>Spiruromorpha</taxon>
        <taxon>Filarioidea</taxon>
        <taxon>Onchocercidae</taxon>
        <taxon>Brugia</taxon>
    </lineage>
</organism>
<dbReference type="AlphaFoldDB" id="A0A4E9FSX5"/>
<accession>A0A5S6PEK5</accession>
<dbReference type="Gene3D" id="3.30.160.60">
    <property type="entry name" value="Classic Zinc Finger"/>
    <property type="match status" value="1"/>
</dbReference>
<proteinExistence type="predicted"/>
<keyword evidence="1" id="KW-0863">Zinc-finger</keyword>
<accession>A0A4E9FSX5</accession>
<keyword evidence="1" id="KW-0479">Metal-binding</keyword>
<dbReference type="GO" id="GO:0008270">
    <property type="term" value="F:zinc ion binding"/>
    <property type="evidence" value="ECO:0007669"/>
    <property type="project" value="UniProtKB-KW"/>
</dbReference>
<evidence type="ECO:0000313" key="6">
    <source>
        <dbReference type="WBParaSite" id="Bm17798.1"/>
    </source>
</evidence>
<sequence length="181" mass="20898">MFVIWFSLLLSIASAQIETFVLLNLDTGDLITYNDTLSLQQNATTIHHPPLLLPIDDITAQEYFPVSMDTSEGTDKELKSDDDKAFVQDSSVSDTTKDEQIYECCYPGCTMIIKNYDEYAKHTKTHDESFIHKCKMPGCGRTFNCDSSFRSHKQRHQPYHRCGSCEQMEEDHIWFGHWLTK</sequence>
<keyword evidence="1" id="KW-0862">Zinc</keyword>
<dbReference type="InterPro" id="IPR013087">
    <property type="entry name" value="Znf_C2H2_type"/>
</dbReference>
<dbReference type="Proteomes" id="UP000006672">
    <property type="component" value="Unassembled WGS sequence"/>
</dbReference>
<keyword evidence="5" id="KW-1185">Reference proteome</keyword>
<gene>
    <name evidence="4 6" type="primary">Bm17798</name>
    <name evidence="4" type="ORF">BM_BM17798</name>
</gene>
<reference evidence="4" key="2">
    <citation type="submission" date="2019-04" db="EMBL/GenBank/DDBJ databases">
        <authorList>
            <person name="Howe K."/>
            <person name="Paulini M."/>
            <person name="Williams G."/>
        </authorList>
    </citation>
    <scope>NUCLEOTIDE SEQUENCE [LARGE SCALE GENOMIC DNA]</scope>
    <source>
        <strain evidence="4">FR3</strain>
    </source>
</reference>
<name>A0A4E9FSX5_BRUMA</name>
<dbReference type="KEGG" id="bmy:BM_BM17798"/>
<dbReference type="PROSITE" id="PS00028">
    <property type="entry name" value="ZINC_FINGER_C2H2_1"/>
    <property type="match status" value="1"/>
</dbReference>
<dbReference type="SUPFAM" id="SSF57667">
    <property type="entry name" value="beta-beta-alpha zinc fingers"/>
    <property type="match status" value="1"/>
</dbReference>
<dbReference type="EMBL" id="CAAKNF010000195">
    <property type="protein sequence ID" value="VIO99159.1"/>
    <property type="molecule type" value="Genomic_DNA"/>
</dbReference>
<dbReference type="OrthoDB" id="6077919at2759"/>
<evidence type="ECO:0000259" key="3">
    <source>
        <dbReference type="PROSITE" id="PS50157"/>
    </source>
</evidence>
<dbReference type="InterPro" id="IPR036236">
    <property type="entry name" value="Znf_C2H2_sf"/>
</dbReference>
<evidence type="ECO:0000313" key="5">
    <source>
        <dbReference type="Proteomes" id="UP000006672"/>
    </source>
</evidence>
<evidence type="ECO:0000313" key="4">
    <source>
        <dbReference type="EMBL" id="VIO99159.1"/>
    </source>
</evidence>
<feature type="signal peptide" evidence="2">
    <location>
        <begin position="1"/>
        <end position="15"/>
    </location>
</feature>
<keyword evidence="2" id="KW-0732">Signal</keyword>
<dbReference type="RefSeq" id="XP_042938246.1">
    <property type="nucleotide sequence ID" value="XM_043082312.1"/>
</dbReference>
<dbReference type="PROSITE" id="PS50157">
    <property type="entry name" value="ZINC_FINGER_C2H2_2"/>
    <property type="match status" value="1"/>
</dbReference>
<feature type="chain" id="PRO_5023935146" evidence="2">
    <location>
        <begin position="16"/>
        <end position="181"/>
    </location>
</feature>
<dbReference type="CTD" id="66059005"/>